<proteinExistence type="predicted"/>
<dbReference type="GO" id="GO:0005524">
    <property type="term" value="F:ATP binding"/>
    <property type="evidence" value="ECO:0007669"/>
    <property type="project" value="UniProtKB-KW"/>
</dbReference>
<dbReference type="HOGENOM" id="CLU_033692_0_0_9"/>
<dbReference type="Pfam" id="PF13304">
    <property type="entry name" value="AAA_21"/>
    <property type="match status" value="1"/>
</dbReference>
<evidence type="ECO:0000259" key="2">
    <source>
        <dbReference type="Pfam" id="PF13304"/>
    </source>
</evidence>
<protein>
    <submittedName>
        <fullName evidence="3">ATP-binding protein</fullName>
    </submittedName>
</protein>
<feature type="domain" description="ATPase AAA-type core" evidence="2">
    <location>
        <begin position="174"/>
        <end position="412"/>
    </location>
</feature>
<keyword evidence="3" id="KW-0067">ATP-binding</keyword>
<dbReference type="STRING" id="349519.LCK_00839"/>
<dbReference type="Gene3D" id="3.40.50.300">
    <property type="entry name" value="P-loop containing nucleotide triphosphate hydrolases"/>
    <property type="match status" value="1"/>
</dbReference>
<sequence length="432" mass="51083">MRILFYTLKKDFEHLKNIEFSTIDILFSGNNHFSLSKTAIEEYINEYKNINNYRTNSSLFKLRQIIQSKLNLLYMKFDLHEFNNIIDKKIQARDFDDIIEEVRKANLPTPPLHIILREVERVRENFNLTRTPESIELSRFVKFLDSNMNDIEFLYFPTYRRLSDDLHQMSIQSEGFEGSDIDREIEKLIGSDNEIVKFGMGDVQARIDLLLSKIRKQSLEAFNELNVKILSQYTSPDKIENKSTSVDIKKLNIVLQRLGNRIDESLKEKIKLQLKRDQEDKNFKLLKNFVLLLLDTYKQSEELEKRILSFTEEVNKFLEDKYFSYDPAALEITLKLKKTEKNVELSNLSSGEKQVVSLFARIFLHDSENLYIFFDEPELSLSIKWQEKLIPSMRRAHSLKYLVAITHSPFIFSDINIRNNAVYMKNKIEVQN</sequence>
<organism evidence="3 4">
    <name type="scientific">Leuconostoc citreum (strain KM20)</name>
    <dbReference type="NCBI Taxonomy" id="349519"/>
    <lineage>
        <taxon>Bacteria</taxon>
        <taxon>Bacillati</taxon>
        <taxon>Bacillota</taxon>
        <taxon>Bacilli</taxon>
        <taxon>Lactobacillales</taxon>
        <taxon>Lactobacillaceae</taxon>
        <taxon>Leuconostoc</taxon>
    </lineage>
</organism>
<dbReference type="GO" id="GO:0016887">
    <property type="term" value="F:ATP hydrolysis activity"/>
    <property type="evidence" value="ECO:0007669"/>
    <property type="project" value="InterPro"/>
</dbReference>
<evidence type="ECO:0000256" key="1">
    <source>
        <dbReference type="SAM" id="Coils"/>
    </source>
</evidence>
<dbReference type="InterPro" id="IPR027417">
    <property type="entry name" value="P-loop_NTPase"/>
</dbReference>
<evidence type="ECO:0000313" key="3">
    <source>
        <dbReference type="EMBL" id="ACA82669.1"/>
    </source>
</evidence>
<dbReference type="eggNOG" id="COG3950">
    <property type="taxonomic scope" value="Bacteria"/>
</dbReference>
<evidence type="ECO:0000313" key="4">
    <source>
        <dbReference type="Proteomes" id="UP000002166"/>
    </source>
</evidence>
<gene>
    <name evidence="3" type="ordered locus">LCK_00839</name>
</gene>
<reference evidence="3 4" key="1">
    <citation type="journal article" date="2008" name="J. Bacteriol.">
        <title>Complete genome sequence of Leuconostoc citreum KM20.</title>
        <authorList>
            <person name="Kim J.F."/>
            <person name="Jeong H."/>
            <person name="Lee J.-S."/>
            <person name="Choi S.-H."/>
            <person name="Ha M."/>
            <person name="Hur C.-G."/>
            <person name="Kim J.-S."/>
            <person name="Lee S."/>
            <person name="Park H.-S."/>
            <person name="Park Y.-H."/>
            <person name="Oh T.K."/>
        </authorList>
    </citation>
    <scope>NUCLEOTIDE SEQUENCE [LARGE SCALE GENOMIC DNA]</scope>
    <source>
        <strain evidence="3 4">KM20</strain>
    </source>
</reference>
<keyword evidence="4" id="KW-1185">Reference proteome</keyword>
<dbReference type="AlphaFoldDB" id="B1MYR7"/>
<dbReference type="SUPFAM" id="SSF52540">
    <property type="entry name" value="P-loop containing nucleoside triphosphate hydrolases"/>
    <property type="match status" value="1"/>
</dbReference>
<keyword evidence="3" id="KW-0547">Nucleotide-binding</keyword>
<keyword evidence="1" id="KW-0175">Coiled coil</keyword>
<dbReference type="Proteomes" id="UP000002166">
    <property type="component" value="Chromosome"/>
</dbReference>
<dbReference type="EMBL" id="DQ489736">
    <property type="protein sequence ID" value="ACA82669.1"/>
    <property type="molecule type" value="Genomic_DNA"/>
</dbReference>
<accession>B1MYR7</accession>
<dbReference type="KEGG" id="lci:LCK_00839"/>
<dbReference type="InterPro" id="IPR003959">
    <property type="entry name" value="ATPase_AAA_core"/>
</dbReference>
<name>B1MYR7_LEUCK</name>
<feature type="coiled-coil region" evidence="1">
    <location>
        <begin position="248"/>
        <end position="275"/>
    </location>
</feature>